<comment type="caution">
    <text evidence="1">The sequence shown here is derived from an EMBL/GenBank/DDBJ whole genome shotgun (WGS) entry which is preliminary data.</text>
</comment>
<accession>A0ABR3XFP2</accession>
<keyword evidence="2" id="KW-1185">Reference proteome</keyword>
<dbReference type="EMBL" id="JAWRVE010000022">
    <property type="protein sequence ID" value="KAL1874470.1"/>
    <property type="molecule type" value="Genomic_DNA"/>
</dbReference>
<proteinExistence type="predicted"/>
<protein>
    <recommendedName>
        <fullName evidence="3">Cell wall mannoprotein</fullName>
    </recommendedName>
</protein>
<dbReference type="Proteomes" id="UP001583177">
    <property type="component" value="Unassembled WGS sequence"/>
</dbReference>
<sequence>MKYQVAIVALAGLAAARELPYVRMAKREVPQEHSHEAILRVVNTNLKLDNPQEIQDAVFSLLGNAAAAKGAPNVANLDCLQQIVADQAFTNAKAAGDVDGQANAVMFRALERNTGSVGLASVLCNETAQNPEIAAITQHQDPASAEASGNKQIALDVATQLASIGADPNLAIQTGTFAAGDKADNTGAGNTCDDANDAVGCIISQNLLVADVTEDEIATAVAGVSAGAGAAAGAASNATADVAASNSTGAASSCTKRRVRRQAQGNNVQTFTGALGGAAPAVIDSGDAKRPFSVNGATFVGEGAAVQRSCAVQHNACANAANSGSGDFSVSDCGDQETACNAAASAKKLRKHRARATLDFGSCSNPAVEFAAGLDGRKENSFAPVDAADFNHGSALNIKVVSDFICGQLQSKCKASADTVSTCQQASTAAQAATGQAAADAFNSALGVTA</sequence>
<reference evidence="1 2" key="1">
    <citation type="journal article" date="2024" name="IMA Fungus">
        <title>IMA Genome - F19 : A genome assembly and annotation guide to empower mycologists, including annotated draft genome sequences of Ceratocystis pirilliformis, Diaporthe australafricana, Fusarium ophioides, Paecilomyces lecythidis, and Sporothrix stenoceras.</title>
        <authorList>
            <person name="Aylward J."/>
            <person name="Wilson A.M."/>
            <person name="Visagie C.M."/>
            <person name="Spraker J."/>
            <person name="Barnes I."/>
            <person name="Buitendag C."/>
            <person name="Ceriani C."/>
            <person name="Del Mar Angel L."/>
            <person name="du Plessis D."/>
            <person name="Fuchs T."/>
            <person name="Gasser K."/>
            <person name="Kramer D."/>
            <person name="Li W."/>
            <person name="Munsamy K."/>
            <person name="Piso A."/>
            <person name="Price J.L."/>
            <person name="Sonnekus B."/>
            <person name="Thomas C."/>
            <person name="van der Nest A."/>
            <person name="van Dijk A."/>
            <person name="van Heerden A."/>
            <person name="van Vuuren N."/>
            <person name="Yilmaz N."/>
            <person name="Duong T.A."/>
            <person name="van der Merwe N.A."/>
            <person name="Wingfield M.J."/>
            <person name="Wingfield B.D."/>
        </authorList>
    </citation>
    <scope>NUCLEOTIDE SEQUENCE [LARGE SCALE GENOMIC DNA]</scope>
    <source>
        <strain evidence="1 2">CMW 18300</strain>
    </source>
</reference>
<evidence type="ECO:0008006" key="3">
    <source>
        <dbReference type="Google" id="ProtNLM"/>
    </source>
</evidence>
<evidence type="ECO:0000313" key="2">
    <source>
        <dbReference type="Proteomes" id="UP001583177"/>
    </source>
</evidence>
<dbReference type="InterPro" id="IPR053216">
    <property type="entry name" value="Appressorial_penetr-assoc"/>
</dbReference>
<gene>
    <name evidence="1" type="ORF">Daus18300_003488</name>
</gene>
<evidence type="ECO:0000313" key="1">
    <source>
        <dbReference type="EMBL" id="KAL1874470.1"/>
    </source>
</evidence>
<dbReference type="PANTHER" id="PTHR34587">
    <property type="entry name" value="VWFA DOMAIN-CONTAINING PROTEIN"/>
    <property type="match status" value="1"/>
</dbReference>
<organism evidence="1 2">
    <name type="scientific">Diaporthe australafricana</name>
    <dbReference type="NCBI Taxonomy" id="127596"/>
    <lineage>
        <taxon>Eukaryota</taxon>
        <taxon>Fungi</taxon>
        <taxon>Dikarya</taxon>
        <taxon>Ascomycota</taxon>
        <taxon>Pezizomycotina</taxon>
        <taxon>Sordariomycetes</taxon>
        <taxon>Sordariomycetidae</taxon>
        <taxon>Diaporthales</taxon>
        <taxon>Diaporthaceae</taxon>
        <taxon>Diaporthe</taxon>
    </lineage>
</organism>
<dbReference type="PANTHER" id="PTHR34587:SF1">
    <property type="entry name" value="CIRCUMSPOROZOITE PROTEIN"/>
    <property type="match status" value="1"/>
</dbReference>
<name>A0ABR3XFP2_9PEZI</name>